<dbReference type="OrthoDB" id="9152156at2"/>
<name>A0A3A3G6L6_9BURK</name>
<dbReference type="EMBL" id="QYUQ01000002">
    <property type="protein sequence ID" value="RJG03581.1"/>
    <property type="molecule type" value="Genomic_DNA"/>
</dbReference>
<keyword evidence="3" id="KW-1185">Reference proteome</keyword>
<dbReference type="RefSeq" id="WP_119787072.1">
    <property type="nucleotide sequence ID" value="NZ_QYUQ01000002.1"/>
</dbReference>
<gene>
    <name evidence="2" type="ORF">D3878_19915</name>
</gene>
<reference evidence="3" key="1">
    <citation type="submission" date="2018-09" db="EMBL/GenBank/DDBJ databases">
        <authorList>
            <person name="Zhu H."/>
        </authorList>
    </citation>
    <scope>NUCLEOTIDE SEQUENCE [LARGE SCALE GENOMIC DNA]</scope>
    <source>
        <strain evidence="3">K1S02-23</strain>
    </source>
</reference>
<feature type="region of interest" description="Disordered" evidence="1">
    <location>
        <begin position="190"/>
        <end position="223"/>
    </location>
</feature>
<organism evidence="2 3">
    <name type="scientific">Noviherbaspirillum sedimenti</name>
    <dbReference type="NCBI Taxonomy" id="2320865"/>
    <lineage>
        <taxon>Bacteria</taxon>
        <taxon>Pseudomonadati</taxon>
        <taxon>Pseudomonadota</taxon>
        <taxon>Betaproteobacteria</taxon>
        <taxon>Burkholderiales</taxon>
        <taxon>Oxalobacteraceae</taxon>
        <taxon>Noviherbaspirillum</taxon>
    </lineage>
</organism>
<evidence type="ECO:0000256" key="1">
    <source>
        <dbReference type="SAM" id="MobiDB-lite"/>
    </source>
</evidence>
<protein>
    <submittedName>
        <fullName evidence="2">Uncharacterized protein</fullName>
    </submittedName>
</protein>
<accession>A0A3A3G6L6</accession>
<evidence type="ECO:0000313" key="3">
    <source>
        <dbReference type="Proteomes" id="UP000266327"/>
    </source>
</evidence>
<dbReference type="AlphaFoldDB" id="A0A3A3G6L6"/>
<dbReference type="Proteomes" id="UP000266327">
    <property type="component" value="Unassembled WGS sequence"/>
</dbReference>
<proteinExistence type="predicted"/>
<sequence length="284" mass="31110">MSGHQEREFDAASEAESRVKRIVRTVRPKLNKALPTDRATVQKQLGILRATTAASGSERKPVSNDDVSRIAGLHSGTISVCNPFFLESGLLARVKLQNVPSEEAFSYAERYKWDGDKAALKLAPVIRKTWFCTALLPKLAFRPLTVDEAIAFLSEEAGAAPEYKDQLALLIEYLRVTGIVSVDGNTVTAVDVEDAPPPPPVGGKDIPPAANPEKNRSGGNGNEVGNVGLDLDPLLLALLQKIPVRGEKWPAEKRLRWLRTFAMNVSQVYDEDNEPVEFTVEIKV</sequence>
<evidence type="ECO:0000313" key="2">
    <source>
        <dbReference type="EMBL" id="RJG03581.1"/>
    </source>
</evidence>
<comment type="caution">
    <text evidence="2">The sequence shown here is derived from an EMBL/GenBank/DDBJ whole genome shotgun (WGS) entry which is preliminary data.</text>
</comment>